<sequence>MTKFELDLLKEFSDDGCGGDYFDEISTLVGMRMRGYFQDAEDDETIDELIERYEECISHQ</sequence>
<evidence type="ECO:0000313" key="2">
    <source>
        <dbReference type="Proteomes" id="UP000593842"/>
    </source>
</evidence>
<dbReference type="KEGG" id="fit:Fi14EGH31_13540"/>
<protein>
    <submittedName>
        <fullName evidence="1">Uncharacterized protein</fullName>
    </submittedName>
</protein>
<gene>
    <name evidence="1" type="ORF">Fi14EGH31_13540</name>
</gene>
<name>A0A7I8DYD0_9FIRM</name>
<organism evidence="1 2">
    <name type="scientific">Faecalibacillus intestinalis</name>
    <dbReference type="NCBI Taxonomy" id="1982626"/>
    <lineage>
        <taxon>Bacteria</taxon>
        <taxon>Bacillati</taxon>
        <taxon>Bacillota</taxon>
        <taxon>Erysipelotrichia</taxon>
        <taxon>Erysipelotrichales</taxon>
        <taxon>Coprobacillaceae</taxon>
        <taxon>Faecalibacillus</taxon>
    </lineage>
</organism>
<proteinExistence type="predicted"/>
<dbReference type="Proteomes" id="UP000593842">
    <property type="component" value="Chromosome"/>
</dbReference>
<accession>A0A7I8DYD0</accession>
<evidence type="ECO:0000313" key="1">
    <source>
        <dbReference type="EMBL" id="BCL57642.1"/>
    </source>
</evidence>
<dbReference type="RefSeq" id="WP_117828509.1">
    <property type="nucleotide sequence ID" value="NZ_AP024085.1"/>
</dbReference>
<reference evidence="2" key="1">
    <citation type="submission" date="2020-09" db="EMBL/GenBank/DDBJ databases">
        <title>Complete genome sequencing of Faecalibacillus intestinalis strain 14EGH31.</title>
        <authorList>
            <person name="Sakamoto M."/>
            <person name="Murakami T."/>
            <person name="Mori H."/>
        </authorList>
    </citation>
    <scope>NUCLEOTIDE SEQUENCE [LARGE SCALE GENOMIC DNA]</scope>
    <source>
        <strain evidence="2">14EGH31</strain>
    </source>
</reference>
<dbReference type="AlphaFoldDB" id="A0A7I8DYD0"/>
<dbReference type="GeneID" id="70579793"/>
<dbReference type="EMBL" id="AP024085">
    <property type="protein sequence ID" value="BCL57642.1"/>
    <property type="molecule type" value="Genomic_DNA"/>
</dbReference>